<dbReference type="Pfam" id="PF13731">
    <property type="entry name" value="WxL"/>
    <property type="match status" value="1"/>
</dbReference>
<organism evidence="3 4">
    <name type="scientific">Schleiferilactobacillus shenzhenensis LY-73</name>
    <dbReference type="NCBI Taxonomy" id="1231336"/>
    <lineage>
        <taxon>Bacteria</taxon>
        <taxon>Bacillati</taxon>
        <taxon>Bacillota</taxon>
        <taxon>Bacilli</taxon>
        <taxon>Lactobacillales</taxon>
        <taxon>Lactobacillaceae</taxon>
        <taxon>Schleiferilactobacillus</taxon>
    </lineage>
</organism>
<accession>U4TP89</accession>
<gene>
    <name evidence="3" type="ORF">L248_2253</name>
</gene>
<proteinExistence type="predicted"/>
<feature type="domain" description="WxL" evidence="2">
    <location>
        <begin position="257"/>
        <end position="323"/>
    </location>
</feature>
<dbReference type="Proteomes" id="UP000030647">
    <property type="component" value="Unassembled WGS sequence"/>
</dbReference>
<dbReference type="HOGENOM" id="CLU_823349_0_0_9"/>
<keyword evidence="1" id="KW-0732">Signal</keyword>
<feature type="signal peptide" evidence="1">
    <location>
        <begin position="1"/>
        <end position="30"/>
    </location>
</feature>
<protein>
    <recommendedName>
        <fullName evidence="2">WxL domain-containing protein</fullName>
    </recommendedName>
</protein>
<dbReference type="OrthoDB" id="2282798at2"/>
<dbReference type="RefSeq" id="WP_022531001.1">
    <property type="nucleotide sequence ID" value="NZ_KI271618.1"/>
</dbReference>
<keyword evidence="4" id="KW-1185">Reference proteome</keyword>
<evidence type="ECO:0000313" key="4">
    <source>
        <dbReference type="Proteomes" id="UP000030647"/>
    </source>
</evidence>
<reference evidence="4" key="1">
    <citation type="journal article" date="2013" name="Genome Announc.">
        <title>Whole-Genome Sequencing of Lactobacillus shenzhenensis Strain LY-73T.</title>
        <authorList>
            <person name="Lin Z."/>
            <person name="Liu Z."/>
            <person name="Yang R."/>
            <person name="Zou Y."/>
            <person name="Wan D."/>
            <person name="Chen J."/>
            <person name="Guo M."/>
            <person name="Zhao J."/>
            <person name="Fang C."/>
            <person name="Yang R."/>
            <person name="Liu F."/>
        </authorList>
    </citation>
    <scope>NUCLEOTIDE SEQUENCE [LARGE SCALE GENOMIC DNA]</scope>
    <source>
        <strain evidence="4">LY-73</strain>
    </source>
</reference>
<dbReference type="AlphaFoldDB" id="U4TP89"/>
<evidence type="ECO:0000259" key="2">
    <source>
        <dbReference type="Pfam" id="PF13731"/>
    </source>
</evidence>
<dbReference type="EMBL" id="KI271618">
    <property type="protein sequence ID" value="ERL63713.1"/>
    <property type="molecule type" value="Genomic_DNA"/>
</dbReference>
<name>U4TP89_9LACO</name>
<evidence type="ECO:0000256" key="1">
    <source>
        <dbReference type="SAM" id="SignalP"/>
    </source>
</evidence>
<feature type="chain" id="PRO_5004655956" description="WxL domain-containing protein" evidence="1">
    <location>
        <begin position="31"/>
        <end position="337"/>
    </location>
</feature>
<evidence type="ECO:0000313" key="3">
    <source>
        <dbReference type="EMBL" id="ERL63713.1"/>
    </source>
</evidence>
<dbReference type="STRING" id="1231336.L248_2253"/>
<dbReference type="InterPro" id="IPR027994">
    <property type="entry name" value="WxL_dom"/>
</dbReference>
<sequence>MKKSWSTALSVAALALVAAPVFGNVASVQAAGPKSGDAALSGVGYANTNGASGWPAAGVEPQTASGTSVAGIGFVAGDLTLNQVPVFDFGVHNIGSSETFSMQPVDSAFRPQKLSGNPITADTKANAGVRALVVTDSRAQMTQTAGYQVILQFSPLQSAKVNDSGQFLDAKGSATTDPTKFTYNTGTDNKPVTMSGASLQFSSASVNPSTDWNAFIGDSLDFGDKAAIYPAIYTNSGKSGPVPAGSMYTTQTRLAAKDAPAAVGTSIDEGKAQVIYRANMKTGFGTWAYDFTAPSSVTMKIPSANQQTGTWVSQLTWVLVDDPTQDHANPIISQLEQ</sequence>